<comment type="caution">
    <text evidence="1">The sequence shown here is derived from an EMBL/GenBank/DDBJ whole genome shotgun (WGS) entry which is preliminary data.</text>
</comment>
<sequence>MQPDRAIMKEKNAPLGKMLKNTPESTLERKQAIMEQARDGRLEILKGYLEPIRKFITENRAIRSIGSNVLNDAFLFGTYKQTSEAIRGRTWDGKQLTALGRINHLIVHALYLYAIKESGMGVWEFYNGGWDDPGTTITKAGTAYMASWFFDVVQYHPNTVSNILSLIEDSARKRGYESVASGLHSIKNTWDKATLQKLFFKKEDAKTEEEK</sequence>
<accession>A0A837HQ55</accession>
<dbReference type="AlphaFoldDB" id="A0A837HQ55"/>
<reference evidence="1 2" key="1">
    <citation type="journal article" date="2015" name="Nature">
        <title>rRNA introns, odd ribosomes, and small enigmatic genomes across a large radiation of phyla.</title>
        <authorList>
            <person name="Brown C.T."/>
            <person name="Hug L.A."/>
            <person name="Thomas B.C."/>
            <person name="Sharon I."/>
            <person name="Castelle C.J."/>
            <person name="Singh A."/>
            <person name="Wilkins M.J."/>
            <person name="Williams K.H."/>
            <person name="Banfield J.F."/>
        </authorList>
    </citation>
    <scope>NUCLEOTIDE SEQUENCE [LARGE SCALE GENOMIC DNA]</scope>
</reference>
<evidence type="ECO:0000313" key="1">
    <source>
        <dbReference type="EMBL" id="KKR01215.1"/>
    </source>
</evidence>
<dbReference type="Proteomes" id="UP000033998">
    <property type="component" value="Unassembled WGS sequence"/>
</dbReference>
<gene>
    <name evidence="1" type="ORF">UT27_C0010G0022</name>
</gene>
<dbReference type="EMBL" id="LBWE01000010">
    <property type="protein sequence ID" value="KKR01215.1"/>
    <property type="molecule type" value="Genomic_DNA"/>
</dbReference>
<evidence type="ECO:0000313" key="2">
    <source>
        <dbReference type="Proteomes" id="UP000033998"/>
    </source>
</evidence>
<protein>
    <submittedName>
        <fullName evidence="1">Uncharacterized protein</fullName>
    </submittedName>
</protein>
<name>A0A837HQ55_9BACT</name>
<organism evidence="1 2">
    <name type="scientific">Candidatus Nomurabacteria bacterium GW2011_GWD2_39_12</name>
    <dbReference type="NCBI Taxonomy" id="1618759"/>
    <lineage>
        <taxon>Bacteria</taxon>
        <taxon>Candidatus Nomuraibacteriota</taxon>
    </lineage>
</organism>
<proteinExistence type="predicted"/>